<feature type="binding site" evidence="6">
    <location>
        <position position="595"/>
    </location>
    <ligand>
        <name>ATP</name>
        <dbReference type="ChEBI" id="CHEBI:30616"/>
    </ligand>
</feature>
<feature type="domain" description="Polyphosphate kinase N-terminal" evidence="9">
    <location>
        <begin position="37"/>
        <end position="143"/>
    </location>
</feature>
<dbReference type="Proteomes" id="UP000308271">
    <property type="component" value="Unassembled WGS sequence"/>
</dbReference>
<comment type="similarity">
    <text evidence="6 7">Belongs to the polyphosphate kinase 1 (PPK1) family.</text>
</comment>
<feature type="binding site" evidence="6">
    <location>
        <position position="500"/>
    </location>
    <ligand>
        <name>ATP</name>
        <dbReference type="ChEBI" id="CHEBI:30616"/>
    </ligand>
</feature>
<keyword evidence="6" id="KW-0460">Magnesium</keyword>
<dbReference type="NCBIfam" id="NF003921">
    <property type="entry name" value="PRK05443.2-2"/>
    <property type="match status" value="1"/>
</dbReference>
<protein>
    <recommendedName>
        <fullName evidence="6 7">Polyphosphate kinase</fullName>
        <ecNumber evidence="6 7">2.7.4.1</ecNumber>
    </recommendedName>
    <alternativeName>
        <fullName evidence="6">ATP-polyphosphate phosphotransferase</fullName>
    </alternativeName>
    <alternativeName>
        <fullName evidence="6">Polyphosphoric acid kinase</fullName>
    </alternativeName>
</protein>
<comment type="cofactor">
    <cofactor evidence="6">
        <name>Mg(2+)</name>
        <dbReference type="ChEBI" id="CHEBI:18420"/>
    </cofactor>
</comment>
<feature type="binding site" evidence="6">
    <location>
        <position position="437"/>
    </location>
    <ligand>
        <name>Mg(2+)</name>
        <dbReference type="ChEBI" id="CHEBI:18420"/>
    </ligand>
</feature>
<dbReference type="AlphaFoldDB" id="A0A5C4SBE6"/>
<sequence length="727" mass="82680">MNPPDSENIPAALLPETRKLNGNAHAEKPDLCDPSLYINRELSWLCFNRRVLDEAIRPGEHPLIERAKFIAIFSSNLDEFFMIRVAGIEKQVEAGIRKKTIDGFTPSEQLERIRAEVLEQLRLRDACLYGDILPALAAEGITIARFADLREKDQEALNAWFRKEIYPVLTPLAFDTGHPFPFMSNLSLNLAIELDDIEHGNLKFARVKVPSVLPRLLKLNDIEGLCSDPACMRFLWIEELIQHNLGLLFPTMKIVQSHQFRIIRDADIEIEEDEAGDLLQTIEKGVRSRRYGDVVRLDISPEMPEFVRQLLIKNLEIEERNVYEIDGALGLGCLMELLKIDRPSLKDEPFIAHNPFEEPRNADIFRAIDSGDLLFYHPYDSFQPVVDFIDRAASDPDVLSIKQTLYRVGGNSPIVKSLMKAAELGKQVAVLVELKARFDEENNIVWARALEEVGAHVIYGLPGLKTHAKLTLVVRREAQGLKRYLHLGTGNYNPSTGKLYTDYSFFTDDDRLSCEVSELFNALTGYFRYTDYRHLLVSPINTRKRIIEMIEREIGWAEKGGGKIMMKMNSLVDPATIQALYRASRAGVEIDLVVRGICCLKPGIPGVSENIRVISIIGRYLEHSRAYWFSNGGKPELYLGSADLMPRNLDDRVETLFPILDPTLVERVKNDLELQLADNLKAWKIEPDGNCTLLRNDAPQVNSQERFMKRRTQKKKTTGIKGRLAMN</sequence>
<dbReference type="GO" id="GO:0005524">
    <property type="term" value="F:ATP binding"/>
    <property type="evidence" value="ECO:0007669"/>
    <property type="project" value="UniProtKB-KW"/>
</dbReference>
<comment type="catalytic activity">
    <reaction evidence="6 7">
        <text>[phosphate](n) + ATP = [phosphate](n+1) + ADP</text>
        <dbReference type="Rhea" id="RHEA:19573"/>
        <dbReference type="Rhea" id="RHEA-COMP:9859"/>
        <dbReference type="Rhea" id="RHEA-COMP:14280"/>
        <dbReference type="ChEBI" id="CHEBI:16838"/>
        <dbReference type="ChEBI" id="CHEBI:30616"/>
        <dbReference type="ChEBI" id="CHEBI:456216"/>
        <dbReference type="EC" id="2.7.4.1"/>
    </reaction>
</comment>
<keyword evidence="1 6" id="KW-0597">Phosphoprotein</keyword>
<dbReference type="GO" id="GO:0009358">
    <property type="term" value="C:polyphosphate kinase complex"/>
    <property type="evidence" value="ECO:0007669"/>
    <property type="project" value="InterPro"/>
</dbReference>
<evidence type="ECO:0000256" key="6">
    <source>
        <dbReference type="HAMAP-Rule" id="MF_00347"/>
    </source>
</evidence>
<dbReference type="InterPro" id="IPR003414">
    <property type="entry name" value="PP_kinase"/>
</dbReference>
<dbReference type="InterPro" id="IPR036830">
    <property type="entry name" value="PP_kinase_middle_dom_sf"/>
</dbReference>
<name>A0A5C4SBE6_CHLTI</name>
<dbReference type="CDD" id="cd09168">
    <property type="entry name" value="PLDc_PaPPK1_C2_like"/>
    <property type="match status" value="1"/>
</dbReference>
<organism evidence="12 13">
    <name type="scientific">Chlorobaculum thiosulfatiphilum</name>
    <name type="common">Chlorobium limicola f.sp. thiosulfatophilum</name>
    <dbReference type="NCBI Taxonomy" id="115852"/>
    <lineage>
        <taxon>Bacteria</taxon>
        <taxon>Pseudomonadati</taxon>
        <taxon>Chlorobiota</taxon>
        <taxon>Chlorobiia</taxon>
        <taxon>Chlorobiales</taxon>
        <taxon>Chlorobiaceae</taxon>
        <taxon>Chlorobaculum</taxon>
    </lineage>
</organism>
<keyword evidence="3 6" id="KW-0547">Nucleotide-binding</keyword>
<evidence type="ECO:0000259" key="10">
    <source>
        <dbReference type="Pfam" id="PF13090"/>
    </source>
</evidence>
<dbReference type="InterPro" id="IPR036832">
    <property type="entry name" value="PPK_N_dom_sf"/>
</dbReference>
<keyword evidence="6" id="KW-0479">Metal-binding</keyword>
<dbReference type="Pfam" id="PF13089">
    <property type="entry name" value="PP_kinase_N"/>
    <property type="match status" value="1"/>
</dbReference>
<evidence type="ECO:0000313" key="12">
    <source>
        <dbReference type="EMBL" id="TNJ40458.1"/>
    </source>
</evidence>
<dbReference type="RefSeq" id="WP_139455927.1">
    <property type="nucleotide sequence ID" value="NZ_VDCH01000001.1"/>
</dbReference>
<dbReference type="NCBIfam" id="NF003917">
    <property type="entry name" value="PRK05443.1-1"/>
    <property type="match status" value="1"/>
</dbReference>
<dbReference type="OrthoDB" id="9761456at2"/>
<dbReference type="PIRSF" id="PIRSF015589">
    <property type="entry name" value="PP_kinase"/>
    <property type="match status" value="1"/>
</dbReference>
<dbReference type="CDD" id="cd09165">
    <property type="entry name" value="PLDc_PaPPK1_C1_like"/>
    <property type="match status" value="1"/>
</dbReference>
<accession>A0A5C4SBE6</accession>
<dbReference type="InterPro" id="IPR041108">
    <property type="entry name" value="PP_kinase_C_1"/>
</dbReference>
<feature type="active site" description="Phosphohistidine intermediate" evidence="6">
    <location>
        <position position="467"/>
    </location>
</feature>
<dbReference type="Gene3D" id="3.30.1840.10">
    <property type="entry name" value="Polyphosphate kinase middle domain"/>
    <property type="match status" value="1"/>
</dbReference>
<evidence type="ECO:0000256" key="5">
    <source>
        <dbReference type="ARBA" id="ARBA00022840"/>
    </source>
</evidence>
<reference evidence="12 13" key="1">
    <citation type="submission" date="2019-05" db="EMBL/GenBank/DDBJ databases">
        <title>Draft Whole-Genome sequence of the green sulfur bacterium Chlorobaculum thiosulfatiphilum DSM 249.</title>
        <authorList>
            <person name="Meyer T.E."/>
            <person name="Kyndt J.A."/>
        </authorList>
    </citation>
    <scope>NUCLEOTIDE SEQUENCE [LARGE SCALE GENOMIC DNA]</scope>
    <source>
        <strain evidence="12 13">DSM 249</strain>
    </source>
</reference>
<dbReference type="InterPro" id="IPR025198">
    <property type="entry name" value="PPK_N_dom"/>
</dbReference>
<proteinExistence type="inferred from homology"/>
<keyword evidence="5 6" id="KW-0067">ATP-binding</keyword>
<keyword evidence="2 6" id="KW-0808">Transferase</keyword>
<dbReference type="InterPro" id="IPR024953">
    <property type="entry name" value="PP_kinase_middle"/>
</dbReference>
<dbReference type="Pfam" id="PF17941">
    <property type="entry name" value="PP_kinase_C_1"/>
    <property type="match status" value="1"/>
</dbReference>
<dbReference type="GO" id="GO:0006799">
    <property type="term" value="P:polyphosphate biosynthetic process"/>
    <property type="evidence" value="ECO:0007669"/>
    <property type="project" value="UniProtKB-UniRule"/>
</dbReference>
<comment type="function">
    <text evidence="6 7">Catalyzes the reversible transfer of the terminal phosphate of ATP to form a long-chain polyphosphate (polyP).</text>
</comment>
<evidence type="ECO:0000256" key="3">
    <source>
        <dbReference type="ARBA" id="ARBA00022741"/>
    </source>
</evidence>
<dbReference type="GO" id="GO:0008976">
    <property type="term" value="F:polyphosphate kinase activity"/>
    <property type="evidence" value="ECO:0007669"/>
    <property type="project" value="UniProtKB-UniRule"/>
</dbReference>
<dbReference type="SUPFAM" id="SSF143724">
    <property type="entry name" value="PHP14-like"/>
    <property type="match status" value="1"/>
</dbReference>
<dbReference type="NCBIfam" id="TIGR03705">
    <property type="entry name" value="poly_P_kin"/>
    <property type="match status" value="1"/>
</dbReference>
<feature type="domain" description="Polyphosphate kinase C-terminal" evidence="11">
    <location>
        <begin position="363"/>
        <end position="527"/>
    </location>
</feature>
<dbReference type="InterPro" id="IPR025200">
    <property type="entry name" value="PPK_C_dom2"/>
</dbReference>
<dbReference type="Gene3D" id="1.20.58.310">
    <property type="entry name" value="Polyphosphate kinase N-terminal domain"/>
    <property type="match status" value="1"/>
</dbReference>
<dbReference type="HAMAP" id="MF_00347">
    <property type="entry name" value="Polyphosphate_kinase"/>
    <property type="match status" value="1"/>
</dbReference>
<evidence type="ECO:0000256" key="7">
    <source>
        <dbReference type="RuleBase" id="RU003800"/>
    </source>
</evidence>
<gene>
    <name evidence="12" type="primary">ppk1</name>
    <name evidence="6" type="synonym">ppk</name>
    <name evidence="12" type="ORF">FGF66_01075</name>
</gene>
<evidence type="ECO:0000256" key="4">
    <source>
        <dbReference type="ARBA" id="ARBA00022777"/>
    </source>
</evidence>
<dbReference type="SUPFAM" id="SSF56024">
    <property type="entry name" value="Phospholipase D/nuclease"/>
    <property type="match status" value="2"/>
</dbReference>
<evidence type="ECO:0000313" key="13">
    <source>
        <dbReference type="Proteomes" id="UP000308271"/>
    </source>
</evidence>
<keyword evidence="13" id="KW-1185">Reference proteome</keyword>
<evidence type="ECO:0000259" key="8">
    <source>
        <dbReference type="Pfam" id="PF02503"/>
    </source>
</evidence>
<evidence type="ECO:0000259" key="11">
    <source>
        <dbReference type="Pfam" id="PF17941"/>
    </source>
</evidence>
<evidence type="ECO:0000256" key="1">
    <source>
        <dbReference type="ARBA" id="ARBA00022553"/>
    </source>
</evidence>
<dbReference type="GO" id="GO:0046872">
    <property type="term" value="F:metal ion binding"/>
    <property type="evidence" value="ECO:0007669"/>
    <property type="project" value="UniProtKB-KW"/>
</dbReference>
<dbReference type="EC" id="2.7.4.1" evidence="6 7"/>
<feature type="binding site" evidence="6">
    <location>
        <position position="76"/>
    </location>
    <ligand>
        <name>ATP</name>
        <dbReference type="ChEBI" id="CHEBI:30616"/>
    </ligand>
</feature>
<comment type="PTM">
    <text evidence="6 7">An intermediate of this reaction is the autophosphorylated ppk in which a phosphate is covalently linked to a histidine residue through a N-P bond.</text>
</comment>
<dbReference type="NCBIfam" id="NF003918">
    <property type="entry name" value="PRK05443.1-2"/>
    <property type="match status" value="1"/>
</dbReference>
<feature type="binding site" evidence="6">
    <location>
        <position position="407"/>
    </location>
    <ligand>
        <name>Mg(2+)</name>
        <dbReference type="ChEBI" id="CHEBI:18420"/>
    </ligand>
</feature>
<keyword evidence="4 6" id="KW-0418">Kinase</keyword>
<dbReference type="EMBL" id="VDCH01000001">
    <property type="protein sequence ID" value="TNJ40458.1"/>
    <property type="molecule type" value="Genomic_DNA"/>
</dbReference>
<feature type="binding site" evidence="6">
    <location>
        <position position="623"/>
    </location>
    <ligand>
        <name>ATP</name>
        <dbReference type="ChEBI" id="CHEBI:30616"/>
    </ligand>
</feature>
<dbReference type="PANTHER" id="PTHR30218:SF0">
    <property type="entry name" value="POLYPHOSPHATE KINASE"/>
    <property type="match status" value="1"/>
</dbReference>
<evidence type="ECO:0000256" key="2">
    <source>
        <dbReference type="ARBA" id="ARBA00022679"/>
    </source>
</evidence>
<evidence type="ECO:0000259" key="9">
    <source>
        <dbReference type="Pfam" id="PF13089"/>
    </source>
</evidence>
<feature type="domain" description="Polyphosphate kinase C-terminal" evidence="10">
    <location>
        <begin position="535"/>
        <end position="704"/>
    </location>
</feature>
<feature type="domain" description="Polyphosphate kinase middle" evidence="8">
    <location>
        <begin position="153"/>
        <end position="337"/>
    </location>
</feature>
<dbReference type="PANTHER" id="PTHR30218">
    <property type="entry name" value="POLYPHOSPHATE KINASE"/>
    <property type="match status" value="1"/>
</dbReference>
<comment type="caution">
    <text evidence="12">The sequence shown here is derived from an EMBL/GenBank/DDBJ whole genome shotgun (WGS) entry which is preliminary data.</text>
</comment>
<dbReference type="Gene3D" id="3.30.870.10">
    <property type="entry name" value="Endonuclease Chain A"/>
    <property type="match status" value="2"/>
</dbReference>
<dbReference type="Pfam" id="PF02503">
    <property type="entry name" value="PP_kinase"/>
    <property type="match status" value="1"/>
</dbReference>
<dbReference type="Pfam" id="PF13090">
    <property type="entry name" value="PP_kinase_C"/>
    <property type="match status" value="1"/>
</dbReference>
<dbReference type="SUPFAM" id="SSF140356">
    <property type="entry name" value="PPK N-terminal domain-like"/>
    <property type="match status" value="1"/>
</dbReference>